<keyword evidence="2" id="KW-1185">Reference proteome</keyword>
<gene>
    <name evidence="1" type="ordered locus">Igag_1377</name>
</gene>
<organism evidence="1 2">
    <name type="scientific">Ignisphaera aggregans (strain DSM 17230 / JCM 13409 / AQ1.S1)</name>
    <dbReference type="NCBI Taxonomy" id="583356"/>
    <lineage>
        <taxon>Archaea</taxon>
        <taxon>Thermoproteota</taxon>
        <taxon>Thermoprotei</taxon>
        <taxon>Desulfurococcales</taxon>
        <taxon>Desulfurococcaceae</taxon>
        <taxon>Ignisphaera</taxon>
    </lineage>
</organism>
<dbReference type="HOGENOM" id="CLU_1217553_0_0_2"/>
<protein>
    <recommendedName>
        <fullName evidence="3">Phosphate uptake regulator PhoU</fullName>
    </recommendedName>
</protein>
<accession>E0SQ49</accession>
<name>E0SQ49_IGNAA</name>
<evidence type="ECO:0000313" key="2">
    <source>
        <dbReference type="Proteomes" id="UP000001304"/>
    </source>
</evidence>
<dbReference type="BioCyc" id="IAGG583356:GHAH-1364-MONOMER"/>
<proteinExistence type="predicted"/>
<dbReference type="EMBL" id="CP002098">
    <property type="protein sequence ID" value="ADM28180.1"/>
    <property type="molecule type" value="Genomic_DNA"/>
</dbReference>
<evidence type="ECO:0000313" key="1">
    <source>
        <dbReference type="EMBL" id="ADM28180.1"/>
    </source>
</evidence>
<dbReference type="Proteomes" id="UP000001304">
    <property type="component" value="Chromosome"/>
</dbReference>
<dbReference type="AlphaFoldDB" id="E0SQ49"/>
<sequence length="227" mass="26179">MTSDVLEPRQTRIELSLAEENLVEQLRNIILKLSNMVRDINSILDDIFNDMFESAKLKVPRLLALYREICEDNRRTKLYLARISIGLQNSKYYLEIINETINILESLYIVTTAISAIIKQNAVVKESSILYLQKIMMLLSNLLNDYAELLKMLIGAPSKFLEISDRGIKTLNEIRDIFEGLFPDILSGEDRNLVQIIALIAQELRFIIRSSTNILEDLQCLQIMKQI</sequence>
<dbReference type="STRING" id="583356.Igag_1377"/>
<evidence type="ECO:0008006" key="3">
    <source>
        <dbReference type="Google" id="ProtNLM"/>
    </source>
</evidence>
<dbReference type="KEGG" id="iag:Igag_1377"/>
<reference evidence="1 2" key="1">
    <citation type="journal article" date="2010" name="Stand. Genomic Sci.">
        <title>Complete genome sequence of Ignisphaera aggregans type strain (AQ1.S1).</title>
        <authorList>
            <person name="Goker M."/>
            <person name="Held B."/>
            <person name="Lapidus A."/>
            <person name="Nolan M."/>
            <person name="Spring S."/>
            <person name="Yasawong M."/>
            <person name="Lucas S."/>
            <person name="Glavina Del Rio T."/>
            <person name="Tice H."/>
            <person name="Cheng J.F."/>
            <person name="Goodwin L."/>
            <person name="Tapia R."/>
            <person name="Pitluck S."/>
            <person name="Liolios K."/>
            <person name="Ivanova N."/>
            <person name="Mavromatis K."/>
            <person name="Mikhailova N."/>
            <person name="Pati A."/>
            <person name="Chen A."/>
            <person name="Palaniappan K."/>
            <person name="Brambilla E."/>
            <person name="Land M."/>
            <person name="Hauser L."/>
            <person name="Chang Y.J."/>
            <person name="Jeffries C.D."/>
            <person name="Brettin T."/>
            <person name="Detter J.C."/>
            <person name="Han C."/>
            <person name="Rohde M."/>
            <person name="Sikorski J."/>
            <person name="Woyke T."/>
            <person name="Bristow J."/>
            <person name="Eisen J.A."/>
            <person name="Markowitz V."/>
            <person name="Hugenholtz P."/>
            <person name="Kyrpides N.C."/>
            <person name="Klenk H.P."/>
        </authorList>
    </citation>
    <scope>NUCLEOTIDE SEQUENCE [LARGE SCALE GENOMIC DNA]</scope>
    <source>
        <strain evidence="2">DSM 17230 / JCM 13409 / AQ1.S1</strain>
    </source>
</reference>